<dbReference type="SUPFAM" id="SSF141371">
    <property type="entry name" value="PilZ domain-like"/>
    <property type="match status" value="1"/>
</dbReference>
<evidence type="ECO:0000259" key="4">
    <source>
        <dbReference type="Pfam" id="PF07238"/>
    </source>
</evidence>
<keyword evidence="6" id="KW-0966">Cell projection</keyword>
<keyword evidence="6" id="KW-0282">Flagellum</keyword>
<evidence type="ECO:0000256" key="2">
    <source>
        <dbReference type="ARBA" id="ARBA00022741"/>
    </source>
</evidence>
<organism evidence="6 7">
    <name type="scientific">Rossellomorea pakistanensis</name>
    <dbReference type="NCBI Taxonomy" id="992288"/>
    <lineage>
        <taxon>Bacteria</taxon>
        <taxon>Bacillati</taxon>
        <taxon>Bacillota</taxon>
        <taxon>Bacilli</taxon>
        <taxon>Bacillales</taxon>
        <taxon>Bacillaceae</taxon>
        <taxon>Rossellomorea</taxon>
    </lineage>
</organism>
<dbReference type="Gene3D" id="2.30.110.10">
    <property type="entry name" value="Electron Transport, Fmn-binding Protein, Chain A"/>
    <property type="match status" value="1"/>
</dbReference>
<proteinExistence type="predicted"/>
<keyword evidence="1" id="KW-0973">c-di-GMP</keyword>
<sequence length="220" mass="25479">MKVVDMIKIGTVLTLEPIDQSNKDKYKCKLVEFEGSSFFIDYPIHTSTDKTVFLLNKTRLKVSFVYNEKTVYFFETEVTGRVKKKIPMIELYFPGEQELVKIQRRQFVRVETAIDACVITESGNFPTITDDISAGGCALLLRENESFTNGEEVSVLLVVPLYTGEYHYLDVTGRVVRIWEKGSKRLASIEFFELSEVYRRIILRLCFDRQRMLKKKGLAE</sequence>
<evidence type="ECO:0000313" key="6">
    <source>
        <dbReference type="EMBL" id="MBM7584370.1"/>
    </source>
</evidence>
<dbReference type="Pfam" id="PF12945">
    <property type="entry name" value="PilZNR"/>
    <property type="match status" value="1"/>
</dbReference>
<dbReference type="InterPro" id="IPR009875">
    <property type="entry name" value="PilZ_domain"/>
</dbReference>
<dbReference type="EMBL" id="JAFBDZ010000001">
    <property type="protein sequence ID" value="MBM7584370.1"/>
    <property type="molecule type" value="Genomic_DNA"/>
</dbReference>
<keyword evidence="3" id="KW-0975">Bacterial flagellum</keyword>
<comment type="caution">
    <text evidence="6">The sequence shown here is derived from an EMBL/GenBank/DDBJ whole genome shotgun (WGS) entry which is preliminary data.</text>
</comment>
<keyword evidence="6" id="KW-0969">Cilium</keyword>
<protein>
    <submittedName>
        <fullName evidence="6">C-di-GMP-binding flagellar brake protein YcgR</fullName>
    </submittedName>
</protein>
<evidence type="ECO:0000256" key="1">
    <source>
        <dbReference type="ARBA" id="ARBA00022636"/>
    </source>
</evidence>
<gene>
    <name evidence="6" type="ORF">JOC86_000907</name>
</gene>
<dbReference type="InterPro" id="IPR009926">
    <property type="entry name" value="T3SS_YcgR_PilZN"/>
</dbReference>
<dbReference type="Proteomes" id="UP001646157">
    <property type="component" value="Unassembled WGS sequence"/>
</dbReference>
<name>A0ABS2N9B3_9BACI</name>
<feature type="domain" description="Type III secretion system flagellar brake protein YcgR PilZN" evidence="5">
    <location>
        <begin position="8"/>
        <end position="94"/>
    </location>
</feature>
<reference evidence="6 7" key="1">
    <citation type="submission" date="2021-01" db="EMBL/GenBank/DDBJ databases">
        <title>Genomic Encyclopedia of Type Strains, Phase IV (KMG-IV): sequencing the most valuable type-strain genomes for metagenomic binning, comparative biology and taxonomic classification.</title>
        <authorList>
            <person name="Goeker M."/>
        </authorList>
    </citation>
    <scope>NUCLEOTIDE SEQUENCE [LARGE SCALE GENOMIC DNA]</scope>
    <source>
        <strain evidence="6 7">DSM 24834</strain>
    </source>
</reference>
<evidence type="ECO:0000313" key="7">
    <source>
        <dbReference type="Proteomes" id="UP001646157"/>
    </source>
</evidence>
<keyword evidence="2" id="KW-0547">Nucleotide-binding</keyword>
<dbReference type="Gene3D" id="2.40.10.220">
    <property type="entry name" value="predicted glycosyltransferase like domains"/>
    <property type="match status" value="1"/>
</dbReference>
<feature type="domain" description="PilZ" evidence="4">
    <location>
        <begin position="103"/>
        <end position="207"/>
    </location>
</feature>
<evidence type="ECO:0000259" key="5">
    <source>
        <dbReference type="Pfam" id="PF12945"/>
    </source>
</evidence>
<evidence type="ECO:0000256" key="3">
    <source>
        <dbReference type="ARBA" id="ARBA00023143"/>
    </source>
</evidence>
<dbReference type="InterPro" id="IPR012349">
    <property type="entry name" value="Split_barrel_FMN-bd"/>
</dbReference>
<keyword evidence="7" id="KW-1185">Reference proteome</keyword>
<accession>A0ABS2N9B3</accession>
<dbReference type="RefSeq" id="WP_239587376.1">
    <property type="nucleotide sequence ID" value="NZ_JAFBDZ010000001.1"/>
</dbReference>
<dbReference type="Pfam" id="PF07238">
    <property type="entry name" value="PilZ"/>
    <property type="match status" value="1"/>
</dbReference>